<dbReference type="Pfam" id="PF07087">
    <property type="entry name" value="DUF1353"/>
    <property type="match status" value="1"/>
</dbReference>
<proteinExistence type="predicted"/>
<evidence type="ECO:0000313" key="1">
    <source>
        <dbReference type="EMBL" id="CAG9932833.1"/>
    </source>
</evidence>
<dbReference type="EMBL" id="OU912926">
    <property type="protein sequence ID" value="CAG9932833.1"/>
    <property type="molecule type" value="Genomic_DNA"/>
</dbReference>
<protein>
    <recommendedName>
        <fullName evidence="3">DUF1353 domain-containing protein</fullName>
    </recommendedName>
</protein>
<sequence>MDTVRRKVLNSCVALFAAPFMGCAQLGPRRLESTERKAFIENAMLALQDEAGKESAAQESRGAAAALSLATLIPFGDWDYYYVKGGSILWRPNYGQSFKPVSVPEGFVTDLTSIPRVFWQVLRPEGRYAYAAVVHDYLYWSQVRSREESDLILKYALADSKVDGIERWAIYQAVDKLGQCAWEKNRRVKANGERRMLAKFPSDLSIGWEEWKNIPGNLR</sequence>
<keyword evidence="2" id="KW-1185">Reference proteome</keyword>
<dbReference type="Proteomes" id="UP000839052">
    <property type="component" value="Chromosome"/>
</dbReference>
<evidence type="ECO:0000313" key="2">
    <source>
        <dbReference type="Proteomes" id="UP000839052"/>
    </source>
</evidence>
<gene>
    <name evidence="1" type="ORF">NTG6680_1580</name>
</gene>
<evidence type="ECO:0008006" key="3">
    <source>
        <dbReference type="Google" id="ProtNLM"/>
    </source>
</evidence>
<organism evidence="1 2">
    <name type="scientific">Candidatus Nitrotoga arctica</name>
    <dbReference type="NCBI Taxonomy" id="453162"/>
    <lineage>
        <taxon>Bacteria</taxon>
        <taxon>Pseudomonadati</taxon>
        <taxon>Pseudomonadota</taxon>
        <taxon>Betaproteobacteria</taxon>
        <taxon>Nitrosomonadales</taxon>
        <taxon>Gallionellaceae</taxon>
        <taxon>Candidatus Nitrotoga</taxon>
    </lineage>
</organism>
<accession>A0ABM8YZ42</accession>
<dbReference type="InterPro" id="IPR010767">
    <property type="entry name" value="Phage_CGC-2007_Cje0229"/>
</dbReference>
<name>A0ABM8YZ42_9PROT</name>
<reference evidence="1 2" key="1">
    <citation type="submission" date="2021-10" db="EMBL/GenBank/DDBJ databases">
        <authorList>
            <person name="Koch H."/>
        </authorList>
    </citation>
    <scope>NUCLEOTIDE SEQUENCE [LARGE SCALE GENOMIC DNA]</scope>
    <source>
        <strain evidence="1">6680</strain>
    </source>
</reference>